<feature type="chain" id="PRO_5008889818" description="Yeast cell wall synthesis Kre9/Knh1-like N-terminal domain-containing protein" evidence="2">
    <location>
        <begin position="19"/>
        <end position="192"/>
    </location>
</feature>
<evidence type="ECO:0000313" key="5">
    <source>
        <dbReference type="Proteomes" id="UP000093000"/>
    </source>
</evidence>
<accession>A0A1C7NQ01</accession>
<dbReference type="InterPro" id="IPR052982">
    <property type="entry name" value="SRP1/TIP1-like"/>
</dbReference>
<reference evidence="4 5" key="1">
    <citation type="submission" date="2016-03" db="EMBL/GenBank/DDBJ databases">
        <title>Choanephora cucurbitarum.</title>
        <authorList>
            <person name="Min B."/>
            <person name="Park H."/>
            <person name="Park J.-H."/>
            <person name="Shin H.-D."/>
            <person name="Choi I.-G."/>
        </authorList>
    </citation>
    <scope>NUCLEOTIDE SEQUENCE [LARGE SCALE GENOMIC DNA]</scope>
    <source>
        <strain evidence="4 5">KUS-F28377</strain>
    </source>
</reference>
<name>A0A1C7NQ01_9FUNG</name>
<dbReference type="Pfam" id="PF10342">
    <property type="entry name" value="Kre9_KNH"/>
    <property type="match status" value="1"/>
</dbReference>
<gene>
    <name evidence="4" type="ORF">A0J61_00768</name>
</gene>
<dbReference type="OrthoDB" id="5589325at2759"/>
<protein>
    <recommendedName>
        <fullName evidence="3">Yeast cell wall synthesis Kre9/Knh1-like N-terminal domain-containing protein</fullName>
    </recommendedName>
</protein>
<evidence type="ECO:0000256" key="1">
    <source>
        <dbReference type="ARBA" id="ARBA00022729"/>
    </source>
</evidence>
<dbReference type="InterPro" id="IPR018466">
    <property type="entry name" value="Kre9/Knh1-like_N"/>
</dbReference>
<feature type="domain" description="Yeast cell wall synthesis Kre9/Knh1-like N-terminal" evidence="3">
    <location>
        <begin position="28"/>
        <end position="121"/>
    </location>
</feature>
<dbReference type="PANTHER" id="PTHR40633:SF1">
    <property type="entry name" value="GPI ANCHORED SERINE-THREONINE RICH PROTEIN (AFU_ORTHOLOGUE AFUA_1G03630)"/>
    <property type="match status" value="1"/>
</dbReference>
<dbReference type="InParanoid" id="A0A1C7NQ01"/>
<evidence type="ECO:0000313" key="4">
    <source>
        <dbReference type="EMBL" id="OBZ91191.1"/>
    </source>
</evidence>
<dbReference type="PANTHER" id="PTHR40633">
    <property type="entry name" value="MATRIX PROTEIN, PUTATIVE (AFU_ORTHOLOGUE AFUA_8G05410)-RELATED"/>
    <property type="match status" value="1"/>
</dbReference>
<evidence type="ECO:0000259" key="3">
    <source>
        <dbReference type="Pfam" id="PF10342"/>
    </source>
</evidence>
<feature type="signal peptide" evidence="2">
    <location>
        <begin position="1"/>
        <end position="18"/>
    </location>
</feature>
<proteinExistence type="predicted"/>
<keyword evidence="1 2" id="KW-0732">Signal</keyword>
<evidence type="ECO:0000256" key="2">
    <source>
        <dbReference type="SAM" id="SignalP"/>
    </source>
</evidence>
<organism evidence="4 5">
    <name type="scientific">Choanephora cucurbitarum</name>
    <dbReference type="NCBI Taxonomy" id="101091"/>
    <lineage>
        <taxon>Eukaryota</taxon>
        <taxon>Fungi</taxon>
        <taxon>Fungi incertae sedis</taxon>
        <taxon>Mucoromycota</taxon>
        <taxon>Mucoromycotina</taxon>
        <taxon>Mucoromycetes</taxon>
        <taxon>Mucorales</taxon>
        <taxon>Mucorineae</taxon>
        <taxon>Choanephoraceae</taxon>
        <taxon>Choanephoroideae</taxon>
        <taxon>Choanephora</taxon>
    </lineage>
</organism>
<sequence length="192" mass="18323">MKFSVAALLSLAASAVYAQNAGVAVNLPSIGQVLTAGTSFTITWTVDANATASSTINSIALMKGNSANLETVVPNILSAAIPVTPSSYNWNIPANIETNPSYALVLAGSNGGTTYSTYFTILNNGVAAASSGAASSAAATSGAAASGAASQSAKSSSSASASPSSTSTSGASGLKAGLVGAGAIAGAVALLL</sequence>
<dbReference type="AlphaFoldDB" id="A0A1C7NQ01"/>
<keyword evidence="5" id="KW-1185">Reference proteome</keyword>
<comment type="caution">
    <text evidence="4">The sequence shown here is derived from an EMBL/GenBank/DDBJ whole genome shotgun (WGS) entry which is preliminary data.</text>
</comment>
<dbReference type="EMBL" id="LUGH01000019">
    <property type="protein sequence ID" value="OBZ91191.1"/>
    <property type="molecule type" value="Genomic_DNA"/>
</dbReference>
<dbReference type="Proteomes" id="UP000093000">
    <property type="component" value="Unassembled WGS sequence"/>
</dbReference>